<evidence type="ECO:0000259" key="1">
    <source>
        <dbReference type="Pfam" id="PF03184"/>
    </source>
</evidence>
<dbReference type="EMBL" id="BLAL01000218">
    <property type="protein sequence ID" value="GES93040.1"/>
    <property type="molecule type" value="Genomic_DNA"/>
</dbReference>
<dbReference type="Proteomes" id="UP000615446">
    <property type="component" value="Unassembled WGS sequence"/>
</dbReference>
<sequence>MPQLQRKRKITHDSLQPKKRVVLKASTLFRFSEDTTAYSTRTRSHIPNKQNTVSDILKNKDKWLLVNPNSEEANKQRERPPCFPQVEEALALWLTNALAAGVIINEKFKQRHHLKEYVKWGEANSAPLETLEEERRKLREIIKDYDLNHVFNCDETGLYWDLEPSKTLAQGPLSGKKKSKKRVTLLLTFSIWNDYLTKLDARMRLQRRKILLIVDNAPVHVINENLNLTNVAVHFLPPNTTAHLQPCDAGIINSFKAQSHPLNIHDATNFSSDAWNFVSQRTISNCWRHTGILPQDDMDESDDETDDDDDQAIRDEMELQDLIDQLPFNDPMNVEEFLHIDDFLKGNEGLTDDEIISMVKSNNKSEIDPNEGPMEIISKREALGHLDNLVVFFEYSSDVSVNPSELSILQKLRHQVLKSYINSSKQITLDNFVQTL</sequence>
<feature type="domain" description="DDE-1" evidence="1">
    <location>
        <begin position="187"/>
        <end position="258"/>
    </location>
</feature>
<accession>A0A8H3LVG3</accession>
<dbReference type="OrthoDB" id="2446707at2759"/>
<dbReference type="GO" id="GO:0003677">
    <property type="term" value="F:DNA binding"/>
    <property type="evidence" value="ECO:0007669"/>
    <property type="project" value="TreeGrafter"/>
</dbReference>
<proteinExistence type="predicted"/>
<organism evidence="2 3">
    <name type="scientific">Rhizophagus clarus</name>
    <dbReference type="NCBI Taxonomy" id="94130"/>
    <lineage>
        <taxon>Eukaryota</taxon>
        <taxon>Fungi</taxon>
        <taxon>Fungi incertae sedis</taxon>
        <taxon>Mucoromycota</taxon>
        <taxon>Glomeromycotina</taxon>
        <taxon>Glomeromycetes</taxon>
        <taxon>Glomerales</taxon>
        <taxon>Glomeraceae</taxon>
        <taxon>Rhizophagus</taxon>
    </lineage>
</organism>
<dbReference type="Pfam" id="PF03184">
    <property type="entry name" value="DDE_1"/>
    <property type="match status" value="1"/>
</dbReference>
<reference evidence="2" key="1">
    <citation type="submission" date="2019-10" db="EMBL/GenBank/DDBJ databases">
        <title>Conservation and host-specific expression of non-tandemly repeated heterogenous ribosome RNA gene in arbuscular mycorrhizal fungi.</title>
        <authorList>
            <person name="Maeda T."/>
            <person name="Kobayashi Y."/>
            <person name="Nakagawa T."/>
            <person name="Ezawa T."/>
            <person name="Yamaguchi K."/>
            <person name="Bino T."/>
            <person name="Nishimoto Y."/>
            <person name="Shigenobu S."/>
            <person name="Kawaguchi M."/>
        </authorList>
    </citation>
    <scope>NUCLEOTIDE SEQUENCE</scope>
    <source>
        <strain evidence="2">HR1</strain>
    </source>
</reference>
<comment type="caution">
    <text evidence="2">The sequence shown here is derived from an EMBL/GenBank/DDBJ whole genome shotgun (WGS) entry which is preliminary data.</text>
</comment>
<dbReference type="PANTHER" id="PTHR19303:SF73">
    <property type="entry name" value="PROTEIN PDC2"/>
    <property type="match status" value="1"/>
</dbReference>
<gene>
    <name evidence="2" type="ORF">RCL2_001979900</name>
</gene>
<dbReference type="InterPro" id="IPR004875">
    <property type="entry name" value="DDE_SF_endonuclease_dom"/>
</dbReference>
<dbReference type="AlphaFoldDB" id="A0A8H3LVG3"/>
<evidence type="ECO:0000313" key="2">
    <source>
        <dbReference type="EMBL" id="GES93040.1"/>
    </source>
</evidence>
<evidence type="ECO:0000313" key="3">
    <source>
        <dbReference type="Proteomes" id="UP000615446"/>
    </source>
</evidence>
<dbReference type="InterPro" id="IPR050863">
    <property type="entry name" value="CenT-Element_Derived"/>
</dbReference>
<name>A0A8H3LVG3_9GLOM</name>
<dbReference type="GO" id="GO:0005634">
    <property type="term" value="C:nucleus"/>
    <property type="evidence" value="ECO:0007669"/>
    <property type="project" value="TreeGrafter"/>
</dbReference>
<dbReference type="PANTHER" id="PTHR19303">
    <property type="entry name" value="TRANSPOSON"/>
    <property type="match status" value="1"/>
</dbReference>
<protein>
    <submittedName>
        <fullName evidence="2">CENP-B homolog protein 2-like</fullName>
    </submittedName>
</protein>